<dbReference type="RefSeq" id="WP_179540360.1">
    <property type="nucleotide sequence ID" value="NZ_BAAALL010000010.1"/>
</dbReference>
<reference evidence="1 2" key="1">
    <citation type="submission" date="2020-07" db="EMBL/GenBank/DDBJ databases">
        <title>Sequencing the genomes of 1000 actinobacteria strains.</title>
        <authorList>
            <person name="Klenk H.-P."/>
        </authorList>
    </citation>
    <scope>NUCLEOTIDE SEQUENCE [LARGE SCALE GENOMIC DNA]</scope>
    <source>
        <strain evidence="1 2">DSM 15475</strain>
    </source>
</reference>
<dbReference type="SUPFAM" id="SSF54909">
    <property type="entry name" value="Dimeric alpha+beta barrel"/>
    <property type="match status" value="1"/>
</dbReference>
<organism evidence="1 2">
    <name type="scientific">Nesterenkonia xinjiangensis</name>
    <dbReference type="NCBI Taxonomy" id="225327"/>
    <lineage>
        <taxon>Bacteria</taxon>
        <taxon>Bacillati</taxon>
        <taxon>Actinomycetota</taxon>
        <taxon>Actinomycetes</taxon>
        <taxon>Micrococcales</taxon>
        <taxon>Micrococcaceae</taxon>
        <taxon>Nesterenkonia</taxon>
    </lineage>
</organism>
<dbReference type="InterPro" id="IPR011008">
    <property type="entry name" value="Dimeric_a/b-barrel"/>
</dbReference>
<dbReference type="EMBL" id="JACCFY010000001">
    <property type="protein sequence ID" value="NYJ76794.1"/>
    <property type="molecule type" value="Genomic_DNA"/>
</dbReference>
<evidence type="ECO:0008006" key="3">
    <source>
        <dbReference type="Google" id="ProtNLM"/>
    </source>
</evidence>
<sequence>MRTRDFSACRAPQARTGALFLGCNEYRSPKAFAEQLITWAPLGRALKRAPGYLWHRSYYEFPLRIGLVVSFESRESLMEFAKMPEHQAIMHWLVGTSPETGTRSADPAKAPVVGGFIRILEAEDVGYANGTWRADSEELHMVERWQDQRPGDRRPEDLPDRLRATVTGVGQITALARALNPLRRRR</sequence>
<dbReference type="AlphaFoldDB" id="A0A7Z0GJX3"/>
<name>A0A7Z0GJX3_9MICC</name>
<keyword evidence="2" id="KW-1185">Reference proteome</keyword>
<dbReference type="Proteomes" id="UP000535437">
    <property type="component" value="Unassembled WGS sequence"/>
</dbReference>
<evidence type="ECO:0000313" key="2">
    <source>
        <dbReference type="Proteomes" id="UP000535437"/>
    </source>
</evidence>
<proteinExistence type="predicted"/>
<gene>
    <name evidence="1" type="ORF">HNR09_000205</name>
</gene>
<comment type="caution">
    <text evidence="1">The sequence shown here is derived from an EMBL/GenBank/DDBJ whole genome shotgun (WGS) entry which is preliminary data.</text>
</comment>
<evidence type="ECO:0000313" key="1">
    <source>
        <dbReference type="EMBL" id="NYJ76794.1"/>
    </source>
</evidence>
<accession>A0A7Z0GJX3</accession>
<protein>
    <recommendedName>
        <fullName evidence="3">DUF4188 domain-containing protein</fullName>
    </recommendedName>
</protein>